<accession>A0A914DJU7</accession>
<reference evidence="2" key="1">
    <citation type="submission" date="2022-11" db="UniProtKB">
        <authorList>
            <consortium name="WormBaseParasite"/>
        </authorList>
    </citation>
    <scope>IDENTIFICATION</scope>
</reference>
<sequence>MSEHEEAHLEKHEHKGFFEKAKAAISDSIEIVKEEVEDIMEQKPHSFNRELEARKHRLENRDDLLLNDGIRLDE</sequence>
<proteinExistence type="predicted"/>
<keyword evidence="1" id="KW-1185">Reference proteome</keyword>
<evidence type="ECO:0000313" key="2">
    <source>
        <dbReference type="WBParaSite" id="ACRNAN_scaffold2673.g10722.t1"/>
    </source>
</evidence>
<dbReference type="WBParaSite" id="ACRNAN_scaffold2673.g10722.t1">
    <property type="protein sequence ID" value="ACRNAN_scaffold2673.g10722.t1"/>
    <property type="gene ID" value="ACRNAN_scaffold2673.g10722"/>
</dbReference>
<dbReference type="Proteomes" id="UP000887540">
    <property type="component" value="Unplaced"/>
</dbReference>
<evidence type="ECO:0000313" key="1">
    <source>
        <dbReference type="Proteomes" id="UP000887540"/>
    </source>
</evidence>
<organism evidence="1 2">
    <name type="scientific">Acrobeloides nanus</name>
    <dbReference type="NCBI Taxonomy" id="290746"/>
    <lineage>
        <taxon>Eukaryota</taxon>
        <taxon>Metazoa</taxon>
        <taxon>Ecdysozoa</taxon>
        <taxon>Nematoda</taxon>
        <taxon>Chromadorea</taxon>
        <taxon>Rhabditida</taxon>
        <taxon>Tylenchina</taxon>
        <taxon>Cephalobomorpha</taxon>
        <taxon>Cephaloboidea</taxon>
        <taxon>Cephalobidae</taxon>
        <taxon>Acrobeloides</taxon>
    </lineage>
</organism>
<dbReference type="AlphaFoldDB" id="A0A914DJU7"/>
<protein>
    <submittedName>
        <fullName evidence="2">Uncharacterized protein</fullName>
    </submittedName>
</protein>
<name>A0A914DJU7_9BILA</name>